<evidence type="ECO:0000256" key="1">
    <source>
        <dbReference type="SAM" id="MobiDB-lite"/>
    </source>
</evidence>
<accession>A0A5B7E6P5</accession>
<sequence>MRHSHHSAVCRCLCDGHCAWPSVPSPLSLHRKTANTAPPLHAAAGHCLHNTTSFLHAYVSLWFINMAAAAALQRDKNAGEDDGGKSDIRDSSCRCEMR</sequence>
<name>A0A5B7E6P5_PORTR</name>
<comment type="caution">
    <text evidence="2">The sequence shown here is derived from an EMBL/GenBank/DDBJ whole genome shotgun (WGS) entry which is preliminary data.</text>
</comment>
<reference evidence="2 3" key="1">
    <citation type="submission" date="2019-05" db="EMBL/GenBank/DDBJ databases">
        <title>Another draft genome of Portunus trituberculatus and its Hox gene families provides insights of decapod evolution.</title>
        <authorList>
            <person name="Jeong J.-H."/>
            <person name="Song I."/>
            <person name="Kim S."/>
            <person name="Choi T."/>
            <person name="Kim D."/>
            <person name="Ryu S."/>
            <person name="Kim W."/>
        </authorList>
    </citation>
    <scope>NUCLEOTIDE SEQUENCE [LARGE SCALE GENOMIC DNA]</scope>
    <source>
        <tissue evidence="2">Muscle</tissue>
    </source>
</reference>
<dbReference type="EMBL" id="VSRR010002074">
    <property type="protein sequence ID" value="MPC29458.1"/>
    <property type="molecule type" value="Genomic_DNA"/>
</dbReference>
<feature type="region of interest" description="Disordered" evidence="1">
    <location>
        <begin position="74"/>
        <end position="98"/>
    </location>
</feature>
<evidence type="ECO:0000313" key="2">
    <source>
        <dbReference type="EMBL" id="MPC29458.1"/>
    </source>
</evidence>
<dbReference type="Proteomes" id="UP000324222">
    <property type="component" value="Unassembled WGS sequence"/>
</dbReference>
<organism evidence="2 3">
    <name type="scientific">Portunus trituberculatus</name>
    <name type="common">Swimming crab</name>
    <name type="synonym">Neptunus trituberculatus</name>
    <dbReference type="NCBI Taxonomy" id="210409"/>
    <lineage>
        <taxon>Eukaryota</taxon>
        <taxon>Metazoa</taxon>
        <taxon>Ecdysozoa</taxon>
        <taxon>Arthropoda</taxon>
        <taxon>Crustacea</taxon>
        <taxon>Multicrustacea</taxon>
        <taxon>Malacostraca</taxon>
        <taxon>Eumalacostraca</taxon>
        <taxon>Eucarida</taxon>
        <taxon>Decapoda</taxon>
        <taxon>Pleocyemata</taxon>
        <taxon>Brachyura</taxon>
        <taxon>Eubrachyura</taxon>
        <taxon>Portunoidea</taxon>
        <taxon>Portunidae</taxon>
        <taxon>Portuninae</taxon>
        <taxon>Portunus</taxon>
    </lineage>
</organism>
<keyword evidence="3" id="KW-1185">Reference proteome</keyword>
<gene>
    <name evidence="2" type="ORF">E2C01_022691</name>
</gene>
<evidence type="ECO:0000313" key="3">
    <source>
        <dbReference type="Proteomes" id="UP000324222"/>
    </source>
</evidence>
<protein>
    <submittedName>
        <fullName evidence="2">Uncharacterized protein</fullName>
    </submittedName>
</protein>
<dbReference type="AlphaFoldDB" id="A0A5B7E6P5"/>
<proteinExistence type="predicted"/>